<dbReference type="GO" id="GO:0007015">
    <property type="term" value="P:actin filament organization"/>
    <property type="evidence" value="ECO:0007669"/>
    <property type="project" value="TreeGrafter"/>
</dbReference>
<dbReference type="GeneTree" id="ENSGT00940000154539"/>
<dbReference type="AlphaFoldDB" id="S4RFL8"/>
<feature type="domain" description="Calponin-homology (CH)" evidence="1">
    <location>
        <begin position="15"/>
        <end position="84"/>
    </location>
</feature>
<dbReference type="InterPro" id="IPR036872">
    <property type="entry name" value="CH_dom_sf"/>
</dbReference>
<dbReference type="GO" id="GO:0005925">
    <property type="term" value="C:focal adhesion"/>
    <property type="evidence" value="ECO:0007669"/>
    <property type="project" value="TreeGrafter"/>
</dbReference>
<organism evidence="2">
    <name type="scientific">Petromyzon marinus</name>
    <name type="common">Sea lamprey</name>
    <dbReference type="NCBI Taxonomy" id="7757"/>
    <lineage>
        <taxon>Eukaryota</taxon>
        <taxon>Metazoa</taxon>
        <taxon>Chordata</taxon>
        <taxon>Craniata</taxon>
        <taxon>Vertebrata</taxon>
        <taxon>Cyclostomata</taxon>
        <taxon>Hyperoartia</taxon>
        <taxon>Petromyzontiformes</taxon>
        <taxon>Petromyzontidae</taxon>
        <taxon>Petromyzon</taxon>
    </lineage>
</organism>
<dbReference type="InterPro" id="IPR001997">
    <property type="entry name" value="Calponin/LIMCH1"/>
</dbReference>
<dbReference type="SUPFAM" id="SSF47576">
    <property type="entry name" value="Calponin-homology domain, CH-domain"/>
    <property type="match status" value="1"/>
</dbReference>
<reference evidence="2" key="2">
    <citation type="submission" date="2025-09" db="UniProtKB">
        <authorList>
            <consortium name="Ensembl"/>
        </authorList>
    </citation>
    <scope>IDENTIFICATION</scope>
</reference>
<accession>S4RFL8</accession>
<dbReference type="GO" id="GO:0015629">
    <property type="term" value="C:actin cytoskeleton"/>
    <property type="evidence" value="ECO:0007669"/>
    <property type="project" value="TreeGrafter"/>
</dbReference>
<dbReference type="GO" id="GO:0031032">
    <property type="term" value="P:actomyosin structure organization"/>
    <property type="evidence" value="ECO:0007669"/>
    <property type="project" value="InterPro"/>
</dbReference>
<evidence type="ECO:0000259" key="1">
    <source>
        <dbReference type="PROSITE" id="PS50021"/>
    </source>
</evidence>
<dbReference type="HOGENOM" id="CLU_2549011_0_0_1"/>
<dbReference type="InterPro" id="IPR003096">
    <property type="entry name" value="SM22_calponin"/>
</dbReference>
<dbReference type="InterPro" id="IPR050606">
    <property type="entry name" value="Calponin-like"/>
</dbReference>
<dbReference type="GO" id="GO:0051015">
    <property type="term" value="F:actin filament binding"/>
    <property type="evidence" value="ECO:0007669"/>
    <property type="project" value="TreeGrafter"/>
</dbReference>
<protein>
    <recommendedName>
        <fullName evidence="1">Calponin-homology (CH) domain-containing protein</fullName>
    </recommendedName>
</protein>
<dbReference type="PRINTS" id="PR00888">
    <property type="entry name" value="SM22CALPONIN"/>
</dbReference>
<name>S4RFL8_PETMA</name>
<proteinExistence type="predicted"/>
<dbReference type="PRINTS" id="PR00889">
    <property type="entry name" value="CALPONIN"/>
</dbReference>
<dbReference type="PANTHER" id="PTHR47385:SF17">
    <property type="entry name" value="CALPONIN-3"/>
    <property type="match status" value="1"/>
</dbReference>
<sequence length="84" mass="9641">MCARFASQIAQKYDLQKEQELRAWMEEITGLSIGSNFQMGLKDGVILGELINKLRPGSVRKINRSKLNWHKVMAHLSFFCCARV</sequence>
<dbReference type="STRING" id="7757.ENSPMAP00000004000"/>
<dbReference type="Ensembl" id="ENSPMAT00000004017.1">
    <property type="protein sequence ID" value="ENSPMAP00000004000.1"/>
    <property type="gene ID" value="ENSPMAG00000003673.1"/>
</dbReference>
<evidence type="ECO:0000313" key="2">
    <source>
        <dbReference type="Ensembl" id="ENSPMAP00000004000.1"/>
    </source>
</evidence>
<dbReference type="PROSITE" id="PS50021">
    <property type="entry name" value="CH"/>
    <property type="match status" value="1"/>
</dbReference>
<dbReference type="OMA" id="AWMEEIT"/>
<reference evidence="2" key="1">
    <citation type="submission" date="2025-08" db="UniProtKB">
        <authorList>
            <consortium name="Ensembl"/>
        </authorList>
    </citation>
    <scope>IDENTIFICATION</scope>
</reference>
<dbReference type="PANTHER" id="PTHR47385">
    <property type="entry name" value="CALPONIN"/>
    <property type="match status" value="1"/>
</dbReference>
<dbReference type="Pfam" id="PF00307">
    <property type="entry name" value="CH"/>
    <property type="match status" value="1"/>
</dbReference>
<dbReference type="Gene3D" id="1.10.418.10">
    <property type="entry name" value="Calponin-like domain"/>
    <property type="match status" value="1"/>
</dbReference>
<dbReference type="InterPro" id="IPR001715">
    <property type="entry name" value="CH_dom"/>
</dbReference>